<evidence type="ECO:0000313" key="1">
    <source>
        <dbReference type="EMBL" id="KLT42464.1"/>
    </source>
</evidence>
<proteinExistence type="predicted"/>
<sequence length="92" mass="9965">MIPNVRGHFTTHHLPPTVHQNSTPCALLRYLRAAAFAKCAAALSALLLAISARMRSRSPSLAGTWHQGLGRGLLPTTSRTCFHDGCVRPYVS</sequence>
<name>A0A0J1B491_9TREE</name>
<accession>A0A0J1B491</accession>
<organism evidence="1 2">
    <name type="scientific">Cutaneotrichosporon oleaginosum</name>
    <dbReference type="NCBI Taxonomy" id="879819"/>
    <lineage>
        <taxon>Eukaryota</taxon>
        <taxon>Fungi</taxon>
        <taxon>Dikarya</taxon>
        <taxon>Basidiomycota</taxon>
        <taxon>Agaricomycotina</taxon>
        <taxon>Tremellomycetes</taxon>
        <taxon>Trichosporonales</taxon>
        <taxon>Trichosporonaceae</taxon>
        <taxon>Cutaneotrichosporon</taxon>
    </lineage>
</organism>
<keyword evidence="2" id="KW-1185">Reference proteome</keyword>
<dbReference type="RefSeq" id="XP_018278955.1">
    <property type="nucleotide sequence ID" value="XM_018427470.1"/>
</dbReference>
<protein>
    <submittedName>
        <fullName evidence="1">Uncharacterized protein</fullName>
    </submittedName>
</protein>
<dbReference type="Proteomes" id="UP000053611">
    <property type="component" value="Unassembled WGS sequence"/>
</dbReference>
<gene>
    <name evidence="1" type="ORF">CC85DRAFT_85580</name>
</gene>
<evidence type="ECO:0000313" key="2">
    <source>
        <dbReference type="Proteomes" id="UP000053611"/>
    </source>
</evidence>
<dbReference type="GeneID" id="28988073"/>
<dbReference type="AlphaFoldDB" id="A0A0J1B491"/>
<reference evidence="1 2" key="1">
    <citation type="submission" date="2015-03" db="EMBL/GenBank/DDBJ databases">
        <title>Genomics and transcriptomics of the oil-accumulating basidiomycete yeast T. oleaginosus allow insights into substrate utilization and the diverse evolutionary trajectories of mating systems in fungi.</title>
        <authorList>
            <consortium name="DOE Joint Genome Institute"/>
            <person name="Kourist R."/>
            <person name="Kracht O."/>
            <person name="Bracharz F."/>
            <person name="Lipzen A."/>
            <person name="Nolan M."/>
            <person name="Ohm R."/>
            <person name="Grigoriev I."/>
            <person name="Sun S."/>
            <person name="Heitman J."/>
            <person name="Bruck T."/>
            <person name="Nowrousian M."/>
        </authorList>
    </citation>
    <scope>NUCLEOTIDE SEQUENCE [LARGE SCALE GENOMIC DNA]</scope>
    <source>
        <strain evidence="1 2">IBC0246</strain>
    </source>
</reference>
<dbReference type="EMBL" id="KQ087205">
    <property type="protein sequence ID" value="KLT42464.1"/>
    <property type="molecule type" value="Genomic_DNA"/>
</dbReference>